<evidence type="ECO:0000259" key="4">
    <source>
        <dbReference type="Pfam" id="PF03221"/>
    </source>
</evidence>
<feature type="domain" description="HTH CENPB-type" evidence="4">
    <location>
        <begin position="63"/>
        <end position="105"/>
    </location>
</feature>
<comment type="subcellular location">
    <subcellularLocation>
        <location evidence="1">Nucleus</location>
    </subcellularLocation>
</comment>
<keyword evidence="7" id="KW-1185">Reference proteome</keyword>
<dbReference type="SUPFAM" id="SSF46689">
    <property type="entry name" value="Homeodomain-like"/>
    <property type="match status" value="1"/>
</dbReference>
<dbReference type="Pfam" id="PF03221">
    <property type="entry name" value="HTH_Tnp_Tc5"/>
    <property type="match status" value="1"/>
</dbReference>
<evidence type="ECO:0000256" key="3">
    <source>
        <dbReference type="ARBA" id="ARBA00023242"/>
    </source>
</evidence>
<dbReference type="Pfam" id="PF04218">
    <property type="entry name" value="CENP-B_N"/>
    <property type="match status" value="1"/>
</dbReference>
<feature type="domain" description="HTH psq-type" evidence="5">
    <location>
        <begin position="13"/>
        <end position="58"/>
    </location>
</feature>
<dbReference type="Gene3D" id="1.10.10.60">
    <property type="entry name" value="Homeodomain-like"/>
    <property type="match status" value="2"/>
</dbReference>
<name>A0ABQ9I838_9NEOP</name>
<evidence type="ECO:0000256" key="1">
    <source>
        <dbReference type="ARBA" id="ARBA00004123"/>
    </source>
</evidence>
<protein>
    <recommendedName>
        <fullName evidence="8">HTH CENPB-type domain-containing protein</fullName>
    </recommendedName>
</protein>
<organism evidence="6 7">
    <name type="scientific">Dryococelus australis</name>
    <dbReference type="NCBI Taxonomy" id="614101"/>
    <lineage>
        <taxon>Eukaryota</taxon>
        <taxon>Metazoa</taxon>
        <taxon>Ecdysozoa</taxon>
        <taxon>Arthropoda</taxon>
        <taxon>Hexapoda</taxon>
        <taxon>Insecta</taxon>
        <taxon>Pterygota</taxon>
        <taxon>Neoptera</taxon>
        <taxon>Polyneoptera</taxon>
        <taxon>Phasmatodea</taxon>
        <taxon>Verophasmatodea</taxon>
        <taxon>Anareolatae</taxon>
        <taxon>Phasmatidae</taxon>
        <taxon>Eurycanthinae</taxon>
        <taxon>Dryococelus</taxon>
    </lineage>
</organism>
<evidence type="ECO:0008006" key="8">
    <source>
        <dbReference type="Google" id="ProtNLM"/>
    </source>
</evidence>
<dbReference type="InterPro" id="IPR009057">
    <property type="entry name" value="Homeodomain-like_sf"/>
</dbReference>
<dbReference type="InterPro" id="IPR007889">
    <property type="entry name" value="HTH_Psq"/>
</dbReference>
<proteinExistence type="predicted"/>
<sequence length="122" mass="13857">MASNKSGIKWKALNVNEKLEIIRKVQSNPTPRVIINKELGMLQSTLYSTMSKHEEILANAANLMELFEQEMVQNIQINVPIIKKKAEKITLQLNVDFQASNGWIDCVQSGKRGVRKCATRIF</sequence>
<keyword evidence="3" id="KW-0539">Nucleus</keyword>
<evidence type="ECO:0000313" key="7">
    <source>
        <dbReference type="Proteomes" id="UP001159363"/>
    </source>
</evidence>
<evidence type="ECO:0000313" key="6">
    <source>
        <dbReference type="EMBL" id="KAJ8892133.1"/>
    </source>
</evidence>
<keyword evidence="2" id="KW-0238">DNA-binding</keyword>
<evidence type="ECO:0000259" key="5">
    <source>
        <dbReference type="Pfam" id="PF04218"/>
    </source>
</evidence>
<evidence type="ECO:0000256" key="2">
    <source>
        <dbReference type="ARBA" id="ARBA00023125"/>
    </source>
</evidence>
<accession>A0ABQ9I838</accession>
<dbReference type="EMBL" id="JARBHB010000002">
    <property type="protein sequence ID" value="KAJ8892133.1"/>
    <property type="molecule type" value="Genomic_DNA"/>
</dbReference>
<dbReference type="InterPro" id="IPR006600">
    <property type="entry name" value="HTH_CenpB_DNA-bd_dom"/>
</dbReference>
<gene>
    <name evidence="6" type="ORF">PR048_004713</name>
</gene>
<dbReference type="Proteomes" id="UP001159363">
    <property type="component" value="Chromosome 2"/>
</dbReference>
<reference evidence="6 7" key="1">
    <citation type="submission" date="2023-02" db="EMBL/GenBank/DDBJ databases">
        <title>LHISI_Scaffold_Assembly.</title>
        <authorList>
            <person name="Stuart O.P."/>
            <person name="Cleave R."/>
            <person name="Magrath M.J.L."/>
            <person name="Mikheyev A.S."/>
        </authorList>
    </citation>
    <scope>NUCLEOTIDE SEQUENCE [LARGE SCALE GENOMIC DNA]</scope>
    <source>
        <strain evidence="6">Daus_M_001</strain>
        <tissue evidence="6">Leg muscle</tissue>
    </source>
</reference>
<comment type="caution">
    <text evidence="6">The sequence shown here is derived from an EMBL/GenBank/DDBJ whole genome shotgun (WGS) entry which is preliminary data.</text>
</comment>